<reference evidence="4" key="1">
    <citation type="journal article" date="2019" name="Int. J. Syst. Evol. Microbiol.">
        <title>The Global Catalogue of Microorganisms (GCM) 10K type strain sequencing project: providing services to taxonomists for standard genome sequencing and annotation.</title>
        <authorList>
            <consortium name="The Broad Institute Genomics Platform"/>
            <consortium name="The Broad Institute Genome Sequencing Center for Infectious Disease"/>
            <person name="Wu L."/>
            <person name="Ma J."/>
        </authorList>
    </citation>
    <scope>NUCLEOTIDE SEQUENCE [LARGE SCALE GENOMIC DNA]</scope>
    <source>
        <strain evidence="4">JCM 17460</strain>
    </source>
</reference>
<dbReference type="InterPro" id="IPR052336">
    <property type="entry name" value="MlaD_Phospholipid_Transporter"/>
</dbReference>
<dbReference type="NCBIfam" id="TIGR00996">
    <property type="entry name" value="Mtu_fam_mce"/>
    <property type="match status" value="1"/>
</dbReference>
<dbReference type="EMBL" id="BAABBB010000026">
    <property type="protein sequence ID" value="GAA3549975.1"/>
    <property type="molecule type" value="Genomic_DNA"/>
</dbReference>
<dbReference type="InterPro" id="IPR005693">
    <property type="entry name" value="Mce"/>
</dbReference>
<proteinExistence type="predicted"/>
<dbReference type="RefSeq" id="WP_218234746.1">
    <property type="nucleotide sequence ID" value="NZ_BAABBB010000026.1"/>
</dbReference>
<dbReference type="InterPro" id="IPR003399">
    <property type="entry name" value="Mce/MlaD"/>
</dbReference>
<organism evidence="3 4">
    <name type="scientific">Nocardioides daeguensis</name>
    <dbReference type="NCBI Taxonomy" id="908359"/>
    <lineage>
        <taxon>Bacteria</taxon>
        <taxon>Bacillati</taxon>
        <taxon>Actinomycetota</taxon>
        <taxon>Actinomycetes</taxon>
        <taxon>Propionibacteriales</taxon>
        <taxon>Nocardioidaceae</taxon>
        <taxon>Nocardioides</taxon>
    </lineage>
</organism>
<keyword evidence="4" id="KW-1185">Reference proteome</keyword>
<dbReference type="InterPro" id="IPR024516">
    <property type="entry name" value="Mce_C"/>
</dbReference>
<comment type="caution">
    <text evidence="3">The sequence shown here is derived from an EMBL/GenBank/DDBJ whole genome shotgun (WGS) entry which is preliminary data.</text>
</comment>
<dbReference type="PANTHER" id="PTHR33371">
    <property type="entry name" value="INTERMEMBRANE PHOSPHOLIPID TRANSPORT SYSTEM BINDING PROTEIN MLAD-RELATED"/>
    <property type="match status" value="1"/>
</dbReference>
<sequence>MRTQLVVLLVIAVAGSTWIGARYADVGRLFGRSGYTVTVHLADSGGIFAGADATYRGVSIGRVRTMTLTAGGVDAQVEIERSARIPVDTVAVVANKSAVGEQYLDFQPSSDGGPFLRDGSEIARGATKIPVRTDALLTNLDALVASVSTDDLRTVVDELGVAFTGTGPQLRRLIETSSEVIATAQEKYDVTAQLIRDSRVALQAQVDHGDNIRTFVHNLALLSEAIRSADPDLRQVIDKGASAARTVEAVIAENAKPLGRLVEKMVTTNRVVRAHLPGIQGVLVLAPYGLEGAYSILAKDPVTGKYAARFSLSMQPSPGICTNNTPVRPPFDTSAGSPERAATAGRCATPRIVATYDETTKRLLPGAGVPESAAQDEGGESWRSLVVGAAVQE</sequence>
<feature type="domain" description="Mammalian cell entry C-terminal" evidence="2">
    <location>
        <begin position="116"/>
        <end position="279"/>
    </location>
</feature>
<evidence type="ECO:0000313" key="3">
    <source>
        <dbReference type="EMBL" id="GAA3549975.1"/>
    </source>
</evidence>
<evidence type="ECO:0000259" key="1">
    <source>
        <dbReference type="Pfam" id="PF02470"/>
    </source>
</evidence>
<name>A0ABP6WF80_9ACTN</name>
<evidence type="ECO:0000259" key="2">
    <source>
        <dbReference type="Pfam" id="PF11887"/>
    </source>
</evidence>
<dbReference type="PANTHER" id="PTHR33371:SF16">
    <property type="entry name" value="MCE-FAMILY PROTEIN MCE3F"/>
    <property type="match status" value="1"/>
</dbReference>
<gene>
    <name evidence="3" type="ORF">GCM10022263_41240</name>
</gene>
<protein>
    <submittedName>
        <fullName evidence="3">MCE family protein</fullName>
    </submittedName>
</protein>
<dbReference type="Pfam" id="PF11887">
    <property type="entry name" value="Mce4_CUP1"/>
    <property type="match status" value="1"/>
</dbReference>
<feature type="domain" description="Mce/MlaD" evidence="1">
    <location>
        <begin position="34"/>
        <end position="108"/>
    </location>
</feature>
<accession>A0ABP6WF80</accession>
<evidence type="ECO:0000313" key="4">
    <source>
        <dbReference type="Proteomes" id="UP001500301"/>
    </source>
</evidence>
<dbReference type="Proteomes" id="UP001500301">
    <property type="component" value="Unassembled WGS sequence"/>
</dbReference>
<dbReference type="Pfam" id="PF02470">
    <property type="entry name" value="MlaD"/>
    <property type="match status" value="1"/>
</dbReference>